<dbReference type="AlphaFoldDB" id="A0A1F6CNR5"/>
<dbReference type="Proteomes" id="UP000178370">
    <property type="component" value="Unassembled WGS sequence"/>
</dbReference>
<feature type="compositionally biased region" description="Basic and acidic residues" evidence="1">
    <location>
        <begin position="212"/>
        <end position="222"/>
    </location>
</feature>
<evidence type="ECO:0000256" key="1">
    <source>
        <dbReference type="SAM" id="MobiDB-lite"/>
    </source>
</evidence>
<feature type="transmembrane region" description="Helical" evidence="2">
    <location>
        <begin position="68"/>
        <end position="90"/>
    </location>
</feature>
<evidence type="ECO:0000313" key="3">
    <source>
        <dbReference type="EMBL" id="OGG50849.1"/>
    </source>
</evidence>
<dbReference type="STRING" id="1798482.A2763_00740"/>
<sequence length="234" mass="25027">MQLILTLLAFVAGIATAIAMPATFIAIPYLSQEMSQYVTILVANGVFVGVAYAVLNALDATPPQTSKFLYWLSAVGSFIPWLSLTGTTIFVTLNRWSGGQLNSLSDINGAMALLYALTAFAQLDFFYLQRQKWRALRRGEHRAPDAPAHVPVIPPATTDNWGGAVAAIAMVLLIGLGVLIYQLYGSGDSSQQSAAGPTVTLPPIDNTQASVPRDKGHNDNRGVCEVFPDGSRLC</sequence>
<keyword evidence="2" id="KW-1133">Transmembrane helix</keyword>
<accession>A0A1F6CNR5</accession>
<gene>
    <name evidence="3" type="ORF">A2763_00740</name>
</gene>
<keyword evidence="2" id="KW-0812">Transmembrane</keyword>
<name>A0A1F6CNR5_9BACT</name>
<comment type="caution">
    <text evidence="3">The sequence shown here is derived from an EMBL/GenBank/DDBJ whole genome shotgun (WGS) entry which is preliminary data.</text>
</comment>
<feature type="transmembrane region" description="Helical" evidence="2">
    <location>
        <begin position="110"/>
        <end position="128"/>
    </location>
</feature>
<feature type="region of interest" description="Disordered" evidence="1">
    <location>
        <begin position="192"/>
        <end position="222"/>
    </location>
</feature>
<organism evidence="3 4">
    <name type="scientific">Candidatus Kaiserbacteria bacterium RIFCSPHIGHO2_01_FULL_54_36</name>
    <dbReference type="NCBI Taxonomy" id="1798482"/>
    <lineage>
        <taxon>Bacteria</taxon>
        <taxon>Candidatus Kaiseribacteriota</taxon>
    </lineage>
</organism>
<keyword evidence="2" id="KW-0472">Membrane</keyword>
<reference evidence="3 4" key="1">
    <citation type="journal article" date="2016" name="Nat. Commun.">
        <title>Thousands of microbial genomes shed light on interconnected biogeochemical processes in an aquifer system.</title>
        <authorList>
            <person name="Anantharaman K."/>
            <person name="Brown C.T."/>
            <person name="Hug L.A."/>
            <person name="Sharon I."/>
            <person name="Castelle C.J."/>
            <person name="Probst A.J."/>
            <person name="Thomas B.C."/>
            <person name="Singh A."/>
            <person name="Wilkins M.J."/>
            <person name="Karaoz U."/>
            <person name="Brodie E.L."/>
            <person name="Williams K.H."/>
            <person name="Hubbard S.S."/>
            <person name="Banfield J.F."/>
        </authorList>
    </citation>
    <scope>NUCLEOTIDE SEQUENCE [LARGE SCALE GENOMIC DNA]</scope>
</reference>
<protein>
    <submittedName>
        <fullName evidence="3">Uncharacterized protein</fullName>
    </submittedName>
</protein>
<evidence type="ECO:0000256" key="2">
    <source>
        <dbReference type="SAM" id="Phobius"/>
    </source>
</evidence>
<feature type="transmembrane region" description="Helical" evidence="2">
    <location>
        <begin position="35"/>
        <end position="56"/>
    </location>
</feature>
<dbReference type="EMBL" id="MFKV01000006">
    <property type="protein sequence ID" value="OGG50849.1"/>
    <property type="molecule type" value="Genomic_DNA"/>
</dbReference>
<proteinExistence type="predicted"/>
<evidence type="ECO:0000313" key="4">
    <source>
        <dbReference type="Proteomes" id="UP000178370"/>
    </source>
</evidence>
<feature type="transmembrane region" description="Helical" evidence="2">
    <location>
        <begin position="161"/>
        <end position="184"/>
    </location>
</feature>